<dbReference type="Proteomes" id="UP000239736">
    <property type="component" value="Unassembled WGS sequence"/>
</dbReference>
<organism evidence="14 15">
    <name type="scientific">Albidovulum inexpectatum</name>
    <dbReference type="NCBI Taxonomy" id="196587"/>
    <lineage>
        <taxon>Bacteria</taxon>
        <taxon>Pseudomonadati</taxon>
        <taxon>Pseudomonadota</taxon>
        <taxon>Alphaproteobacteria</taxon>
        <taxon>Rhodobacterales</taxon>
        <taxon>Paracoccaceae</taxon>
        <taxon>Albidovulum</taxon>
    </lineage>
</organism>
<evidence type="ECO:0000256" key="9">
    <source>
        <dbReference type="ARBA" id="ARBA00023010"/>
    </source>
</evidence>
<evidence type="ECO:0000313" key="15">
    <source>
        <dbReference type="Proteomes" id="UP000239736"/>
    </source>
</evidence>
<evidence type="ECO:0000256" key="13">
    <source>
        <dbReference type="SAM" id="MobiDB-lite"/>
    </source>
</evidence>
<evidence type="ECO:0000256" key="11">
    <source>
        <dbReference type="ARBA" id="ARBA00025182"/>
    </source>
</evidence>
<dbReference type="GO" id="GO:0015450">
    <property type="term" value="F:protein-transporting ATPase activity"/>
    <property type="evidence" value="ECO:0007669"/>
    <property type="project" value="UniProtKB-UniRule"/>
</dbReference>
<keyword evidence="4 12" id="KW-0813">Transport</keyword>
<dbReference type="NCBIfam" id="TIGR00810">
    <property type="entry name" value="secG"/>
    <property type="match status" value="1"/>
</dbReference>
<dbReference type="PANTHER" id="PTHR34182:SF1">
    <property type="entry name" value="PROTEIN-EXPORT MEMBRANE PROTEIN SECG"/>
    <property type="match status" value="1"/>
</dbReference>
<dbReference type="GO" id="GO:0009306">
    <property type="term" value="P:protein secretion"/>
    <property type="evidence" value="ECO:0007669"/>
    <property type="project" value="UniProtKB-UniRule"/>
</dbReference>
<evidence type="ECO:0000256" key="3">
    <source>
        <dbReference type="ARBA" id="ARBA00017876"/>
    </source>
</evidence>
<dbReference type="AlphaFoldDB" id="A0A2S5JFD3"/>
<proteinExistence type="inferred from homology"/>
<gene>
    <name evidence="14" type="ORF">LV82_02066</name>
</gene>
<keyword evidence="8 12" id="KW-1133">Transmembrane helix</keyword>
<dbReference type="GO" id="GO:0065002">
    <property type="term" value="P:intracellular protein transmembrane transport"/>
    <property type="evidence" value="ECO:0007669"/>
    <property type="project" value="TreeGrafter"/>
</dbReference>
<evidence type="ECO:0000256" key="5">
    <source>
        <dbReference type="ARBA" id="ARBA00022475"/>
    </source>
</evidence>
<dbReference type="RefSeq" id="WP_104071399.1">
    <property type="nucleotide sequence ID" value="NZ_PRDS01000006.1"/>
</dbReference>
<evidence type="ECO:0000256" key="10">
    <source>
        <dbReference type="ARBA" id="ARBA00023136"/>
    </source>
</evidence>
<evidence type="ECO:0000256" key="12">
    <source>
        <dbReference type="RuleBase" id="RU365087"/>
    </source>
</evidence>
<dbReference type="GO" id="GO:0005886">
    <property type="term" value="C:plasma membrane"/>
    <property type="evidence" value="ECO:0007669"/>
    <property type="project" value="UniProtKB-SubCell"/>
</dbReference>
<evidence type="ECO:0000256" key="6">
    <source>
        <dbReference type="ARBA" id="ARBA00022692"/>
    </source>
</evidence>
<evidence type="ECO:0000256" key="8">
    <source>
        <dbReference type="ARBA" id="ARBA00022989"/>
    </source>
</evidence>
<comment type="caution">
    <text evidence="12">Lacks conserved residue(s) required for the propagation of feature annotation.</text>
</comment>
<dbReference type="InterPro" id="IPR004692">
    <property type="entry name" value="SecG"/>
</dbReference>
<evidence type="ECO:0000256" key="4">
    <source>
        <dbReference type="ARBA" id="ARBA00022448"/>
    </source>
</evidence>
<evidence type="ECO:0000256" key="2">
    <source>
        <dbReference type="ARBA" id="ARBA00008445"/>
    </source>
</evidence>
<reference evidence="14 15" key="1">
    <citation type="submission" date="2018-01" db="EMBL/GenBank/DDBJ databases">
        <title>Genomic Encyclopedia of Archaeal and Bacterial Type Strains, Phase II (KMG-II): from individual species to whole genera.</title>
        <authorList>
            <person name="Goeker M."/>
        </authorList>
    </citation>
    <scope>NUCLEOTIDE SEQUENCE [LARGE SCALE GENOMIC DNA]</scope>
    <source>
        <strain evidence="14 15">DSM 12048</strain>
    </source>
</reference>
<keyword evidence="10 12" id="KW-0472">Membrane</keyword>
<dbReference type="GO" id="GO:0043952">
    <property type="term" value="P:protein transport by the Sec complex"/>
    <property type="evidence" value="ECO:0007669"/>
    <property type="project" value="TreeGrafter"/>
</dbReference>
<keyword evidence="5 12" id="KW-1003">Cell membrane</keyword>
<evidence type="ECO:0000256" key="1">
    <source>
        <dbReference type="ARBA" id="ARBA00004651"/>
    </source>
</evidence>
<dbReference type="EMBL" id="PRDS01000006">
    <property type="protein sequence ID" value="PPB80194.1"/>
    <property type="molecule type" value="Genomic_DNA"/>
</dbReference>
<comment type="subcellular location">
    <subcellularLocation>
        <location evidence="1 12">Cell membrane</location>
        <topology evidence="1 12">Multi-pass membrane protein</topology>
    </subcellularLocation>
</comment>
<evidence type="ECO:0000256" key="7">
    <source>
        <dbReference type="ARBA" id="ARBA00022927"/>
    </source>
</evidence>
<evidence type="ECO:0000313" key="14">
    <source>
        <dbReference type="EMBL" id="PPB80194.1"/>
    </source>
</evidence>
<feature type="region of interest" description="Disordered" evidence="13">
    <location>
        <begin position="89"/>
        <end position="117"/>
    </location>
</feature>
<keyword evidence="15" id="KW-1185">Reference proteome</keyword>
<protein>
    <recommendedName>
        <fullName evidence="3 12">Protein-export membrane protein SecG</fullName>
    </recommendedName>
</protein>
<sequence length="117" mass="11745">MENVLLTILLILALLLIGVVLLQRSEGGGLLSGGGAFTARGTANALTRLTWIFGIGFMATSLALTIVAARNADGGSVLDRIDTGTVEAPAPVVPDLPEGSLVPPSAADAPVTPPSAE</sequence>
<comment type="similarity">
    <text evidence="2 12">Belongs to the SecG family.</text>
</comment>
<dbReference type="PANTHER" id="PTHR34182">
    <property type="entry name" value="PROTEIN-EXPORT MEMBRANE PROTEIN SECG"/>
    <property type="match status" value="1"/>
</dbReference>
<comment type="function">
    <text evidence="11 12">Involved in protein export. Participates in an early event of protein translocation.</text>
</comment>
<keyword evidence="9 12" id="KW-0811">Translocation</keyword>
<name>A0A2S5JFD3_9RHOB</name>
<comment type="caution">
    <text evidence="14">The sequence shown here is derived from an EMBL/GenBank/DDBJ whole genome shotgun (WGS) entry which is preliminary data.</text>
</comment>
<feature type="transmembrane region" description="Helical" evidence="12">
    <location>
        <begin position="51"/>
        <end position="69"/>
    </location>
</feature>
<keyword evidence="7 12" id="KW-0653">Protein transport</keyword>
<keyword evidence="6 12" id="KW-0812">Transmembrane</keyword>
<dbReference type="OrthoDB" id="7691811at2"/>
<accession>A0A2S5JFD3</accession>
<dbReference type="Pfam" id="PF03840">
    <property type="entry name" value="SecG"/>
    <property type="match status" value="1"/>
</dbReference>